<keyword evidence="2" id="KW-1185">Reference proteome</keyword>
<sequence length="286" mass="32410">MIFSKQIFTNSIKKVSATTLVGVCALFGTQMLISTELNASTIVPTSYNLSELHTAMNRQIPDGYIKTNYKVNFIEKSEKSEKPSASELSLEDATEIMAQEIFRFSKEDLSNQTLTMIYDPASTMHTFEKNKGYKDYELLASWDCSLKLSTYIINVSIDSSTGELLTIGMHYLSKSNVPYYEDEEFMSNDIDPAITKAMDSADKNFKSNKAQNLEKVKKLISQAGYLSDSIKSIEYTGVYYEGNSNLVIYSFKITTTSDKQYHFDLYEGLTRFSNIATPAHLKQYNR</sequence>
<dbReference type="Proteomes" id="UP000008467">
    <property type="component" value="Chromosome"/>
</dbReference>
<organism evidence="1 2">
    <name type="scientific">Cellulosilyticum lentocellum (strain ATCC 49066 / DSM 5427 / NCIMB 11756 / RHM5)</name>
    <name type="common">Clostridium lentocellum</name>
    <dbReference type="NCBI Taxonomy" id="642492"/>
    <lineage>
        <taxon>Bacteria</taxon>
        <taxon>Bacillati</taxon>
        <taxon>Bacillota</taxon>
        <taxon>Clostridia</taxon>
        <taxon>Lachnospirales</taxon>
        <taxon>Cellulosilyticaceae</taxon>
        <taxon>Cellulosilyticum</taxon>
    </lineage>
</organism>
<dbReference type="HOGENOM" id="CLU_1018796_0_0_9"/>
<dbReference type="RefSeq" id="WP_013655162.1">
    <property type="nucleotide sequence ID" value="NC_015275.1"/>
</dbReference>
<reference evidence="1 2" key="1">
    <citation type="journal article" date="2011" name="J. Bacteriol.">
        <title>Complete genome sequence of the cellulose-degrading bacterium Cellulosilyticum lentocellum.</title>
        <authorList>
            <consortium name="US DOE Joint Genome Institute"/>
            <person name="Miller D.A."/>
            <person name="Suen G."/>
            <person name="Bruce D."/>
            <person name="Copeland A."/>
            <person name="Cheng J.F."/>
            <person name="Detter C."/>
            <person name="Goodwin L.A."/>
            <person name="Han C.S."/>
            <person name="Hauser L.J."/>
            <person name="Land M.L."/>
            <person name="Lapidus A."/>
            <person name="Lucas S."/>
            <person name="Meincke L."/>
            <person name="Pitluck S."/>
            <person name="Tapia R."/>
            <person name="Teshima H."/>
            <person name="Woyke T."/>
            <person name="Fox B.G."/>
            <person name="Angert E.R."/>
            <person name="Currie C.R."/>
        </authorList>
    </citation>
    <scope>NUCLEOTIDE SEQUENCE [LARGE SCALE GENOMIC DNA]</scope>
    <source>
        <strain evidence="2">ATCC 49066 / DSM 5427 / NCIMB 11756 / RHM5</strain>
    </source>
</reference>
<gene>
    <name evidence="1" type="ordered locus">Clole_0102</name>
</gene>
<proteinExistence type="predicted"/>
<evidence type="ECO:0000313" key="2">
    <source>
        <dbReference type="Proteomes" id="UP000008467"/>
    </source>
</evidence>
<dbReference type="KEGG" id="cle:Clole_0102"/>
<name>F2JH46_CELLD</name>
<dbReference type="AlphaFoldDB" id="F2JH46"/>
<protein>
    <submittedName>
        <fullName evidence="1">Uncharacterized protein</fullName>
    </submittedName>
</protein>
<dbReference type="EMBL" id="CP002582">
    <property type="protein sequence ID" value="ADZ81861.1"/>
    <property type="molecule type" value="Genomic_DNA"/>
</dbReference>
<dbReference type="STRING" id="642492.Clole_0102"/>
<evidence type="ECO:0000313" key="1">
    <source>
        <dbReference type="EMBL" id="ADZ81861.1"/>
    </source>
</evidence>
<accession>F2JH46</accession>